<dbReference type="AlphaFoldDB" id="A0A5A8F157"/>
<feature type="transmembrane region" description="Helical" evidence="1">
    <location>
        <begin position="41"/>
        <end position="62"/>
    </location>
</feature>
<protein>
    <submittedName>
        <fullName evidence="2">Uncharacterized protein</fullName>
    </submittedName>
</protein>
<keyword evidence="1" id="KW-1133">Transmembrane helix</keyword>
<accession>A0A5A8F157</accession>
<evidence type="ECO:0000313" key="2">
    <source>
        <dbReference type="EMBL" id="KAA0257076.1"/>
    </source>
</evidence>
<keyword evidence="1" id="KW-0812">Transmembrane</keyword>
<dbReference type="Proteomes" id="UP000322876">
    <property type="component" value="Unassembled WGS sequence"/>
</dbReference>
<name>A0A5A8F157_9BACT</name>
<evidence type="ECO:0000313" key="3">
    <source>
        <dbReference type="Proteomes" id="UP000322876"/>
    </source>
</evidence>
<comment type="caution">
    <text evidence="2">The sequence shown here is derived from an EMBL/GenBank/DDBJ whole genome shotgun (WGS) entry which is preliminary data.</text>
</comment>
<reference evidence="2 3" key="1">
    <citation type="submission" date="2019-06" db="EMBL/GenBank/DDBJ databases">
        <title>Genomic insights into carbon and energy metabolism of Deferribacter autotrophicus revealed new metabolic traits in the phylum Deferribacteres.</title>
        <authorList>
            <person name="Slobodkin A.I."/>
            <person name="Slobodkina G.B."/>
            <person name="Allioux M."/>
            <person name="Alain K."/>
            <person name="Jebbar M."/>
            <person name="Shadrin V."/>
            <person name="Kublanov I.V."/>
            <person name="Toshchakov S.V."/>
            <person name="Bonch-Osmolovskaya E.A."/>
        </authorList>
    </citation>
    <scope>NUCLEOTIDE SEQUENCE [LARGE SCALE GENOMIC DNA]</scope>
    <source>
        <strain evidence="2 3">SL50</strain>
    </source>
</reference>
<dbReference type="RefSeq" id="WP_149267220.1">
    <property type="nucleotide sequence ID" value="NZ_VFJB01000009.1"/>
</dbReference>
<dbReference type="EMBL" id="VFJB01000009">
    <property type="protein sequence ID" value="KAA0257076.1"/>
    <property type="molecule type" value="Genomic_DNA"/>
</dbReference>
<dbReference type="OrthoDB" id="5402559at2"/>
<feature type="transmembrane region" description="Helical" evidence="1">
    <location>
        <begin position="16"/>
        <end position="35"/>
    </location>
</feature>
<evidence type="ECO:0000256" key="1">
    <source>
        <dbReference type="SAM" id="Phobius"/>
    </source>
</evidence>
<proteinExistence type="predicted"/>
<gene>
    <name evidence="2" type="ORF">FHQ18_10940</name>
</gene>
<sequence>MTEKEKILRGIKIRKFIVNAAIVLAFFSMVLDLIITRNFFVHVGELMLVSLLSFGFAIFMTYQIKQLRSKLEGQ</sequence>
<organism evidence="2 3">
    <name type="scientific">Deferribacter autotrophicus</name>
    <dbReference type="NCBI Taxonomy" id="500465"/>
    <lineage>
        <taxon>Bacteria</taxon>
        <taxon>Pseudomonadati</taxon>
        <taxon>Deferribacterota</taxon>
        <taxon>Deferribacteres</taxon>
        <taxon>Deferribacterales</taxon>
        <taxon>Deferribacteraceae</taxon>
        <taxon>Deferribacter</taxon>
    </lineage>
</organism>
<keyword evidence="3" id="KW-1185">Reference proteome</keyword>
<keyword evidence="1" id="KW-0472">Membrane</keyword>